<dbReference type="PANTHER" id="PTHR30535">
    <property type="entry name" value="VITAMIN B12-BINDING PROTEIN"/>
    <property type="match status" value="1"/>
</dbReference>
<reference evidence="3" key="2">
    <citation type="journal article" date="2021" name="PeerJ">
        <title>Extensive microbial diversity within the chicken gut microbiome revealed by metagenomics and culture.</title>
        <authorList>
            <person name="Gilroy R."/>
            <person name="Ravi A."/>
            <person name="Getino M."/>
            <person name="Pursley I."/>
            <person name="Horton D.L."/>
            <person name="Alikhan N.F."/>
            <person name="Baker D."/>
            <person name="Gharbi K."/>
            <person name="Hall N."/>
            <person name="Watson M."/>
            <person name="Adriaenssens E.M."/>
            <person name="Foster-Nyarko E."/>
            <person name="Jarju S."/>
            <person name="Secka A."/>
            <person name="Antonio M."/>
            <person name="Oren A."/>
            <person name="Chaudhuri R.R."/>
            <person name="La Ragione R."/>
            <person name="Hildebrand F."/>
            <person name="Pallen M.J."/>
        </authorList>
    </citation>
    <scope>NUCLEOTIDE SEQUENCE</scope>
    <source>
        <strain evidence="3">CHK160-1198</strain>
    </source>
</reference>
<gene>
    <name evidence="3" type="ORF">IAB06_07675</name>
</gene>
<dbReference type="Pfam" id="PF01497">
    <property type="entry name" value="Peripla_BP_2"/>
    <property type="match status" value="1"/>
</dbReference>
<protein>
    <submittedName>
        <fullName evidence="3">ABC transporter substrate-binding protein</fullName>
    </submittedName>
</protein>
<sequence length="321" mass="35286">MKMGAKLKIFLGLVVMLVFNLLLVGCRQEATQPQMNSNKGSYSVVDYTGQKLEFSTPPKRIISLSVSVDEILLDLLPSERIVALTGFADDAGISSVADKAKAVKGRVKTKGIEEILSLAPDLIIAPDWLPGDVINGLKGIGVKVYVFKTPVTIKEIRESIYDIAAVTGDRAAGDKLVKQMDQKLDNIAQRVGDIKEKKTVVAFSLMGAFGGKGTSFDDICTHAYVNNGVSKIGIEKYDTITKELIVAINPDVFILPTWDYKGDGETTRYIEEIKTDPAYRNVQAIRNNNLIKVNDAKMYSTSHYIVDSVEEVALKVYPEKF</sequence>
<dbReference type="PROSITE" id="PS51257">
    <property type="entry name" value="PROKAR_LIPOPROTEIN"/>
    <property type="match status" value="1"/>
</dbReference>
<evidence type="ECO:0000313" key="4">
    <source>
        <dbReference type="Proteomes" id="UP000824099"/>
    </source>
</evidence>
<dbReference type="GO" id="GO:0071281">
    <property type="term" value="P:cellular response to iron ion"/>
    <property type="evidence" value="ECO:0007669"/>
    <property type="project" value="TreeGrafter"/>
</dbReference>
<evidence type="ECO:0000259" key="2">
    <source>
        <dbReference type="PROSITE" id="PS50983"/>
    </source>
</evidence>
<evidence type="ECO:0000256" key="1">
    <source>
        <dbReference type="ARBA" id="ARBA00008814"/>
    </source>
</evidence>
<evidence type="ECO:0000313" key="3">
    <source>
        <dbReference type="EMBL" id="HIU64894.1"/>
    </source>
</evidence>
<reference evidence="3" key="1">
    <citation type="submission" date="2020-10" db="EMBL/GenBank/DDBJ databases">
        <authorList>
            <person name="Gilroy R."/>
        </authorList>
    </citation>
    <scope>NUCLEOTIDE SEQUENCE</scope>
    <source>
        <strain evidence="3">CHK160-1198</strain>
    </source>
</reference>
<organism evidence="3 4">
    <name type="scientific">Candidatus Avacidaminococcus intestinavium</name>
    <dbReference type="NCBI Taxonomy" id="2840684"/>
    <lineage>
        <taxon>Bacteria</taxon>
        <taxon>Bacillati</taxon>
        <taxon>Bacillota</taxon>
        <taxon>Negativicutes</taxon>
        <taxon>Acidaminococcales</taxon>
        <taxon>Acidaminococcaceae</taxon>
        <taxon>Acidaminococcaceae incertae sedis</taxon>
        <taxon>Candidatus Avacidaminococcus</taxon>
    </lineage>
</organism>
<feature type="domain" description="Fe/B12 periplasmic-binding" evidence="2">
    <location>
        <begin position="60"/>
        <end position="321"/>
    </location>
</feature>
<dbReference type="InterPro" id="IPR002491">
    <property type="entry name" value="ABC_transptr_periplasmic_BD"/>
</dbReference>
<dbReference type="AlphaFoldDB" id="A0A9D1SLJ1"/>
<comment type="similarity">
    <text evidence="1">Belongs to the bacterial solute-binding protein 8 family.</text>
</comment>
<dbReference type="Gene3D" id="3.40.50.1980">
    <property type="entry name" value="Nitrogenase molybdenum iron protein domain"/>
    <property type="match status" value="2"/>
</dbReference>
<dbReference type="PROSITE" id="PS50983">
    <property type="entry name" value="FE_B12_PBP"/>
    <property type="match status" value="1"/>
</dbReference>
<dbReference type="Proteomes" id="UP000824099">
    <property type="component" value="Unassembled WGS sequence"/>
</dbReference>
<dbReference type="EMBL" id="DVNI01000132">
    <property type="protein sequence ID" value="HIU64894.1"/>
    <property type="molecule type" value="Genomic_DNA"/>
</dbReference>
<accession>A0A9D1SLJ1</accession>
<proteinExistence type="inferred from homology"/>
<comment type="caution">
    <text evidence="3">The sequence shown here is derived from an EMBL/GenBank/DDBJ whole genome shotgun (WGS) entry which is preliminary data.</text>
</comment>
<dbReference type="PANTHER" id="PTHR30535:SF34">
    <property type="entry name" value="MOLYBDATE-BINDING PROTEIN MOLA"/>
    <property type="match status" value="1"/>
</dbReference>
<dbReference type="InterPro" id="IPR050902">
    <property type="entry name" value="ABC_Transporter_SBP"/>
</dbReference>
<dbReference type="SUPFAM" id="SSF53807">
    <property type="entry name" value="Helical backbone' metal receptor"/>
    <property type="match status" value="1"/>
</dbReference>
<name>A0A9D1SLJ1_9FIRM</name>